<dbReference type="AlphaFoldDB" id="A0AB34J6N0"/>
<name>A0AB34J6N0_PRYPA</name>
<organism evidence="2 3">
    <name type="scientific">Prymnesium parvum</name>
    <name type="common">Toxic golden alga</name>
    <dbReference type="NCBI Taxonomy" id="97485"/>
    <lineage>
        <taxon>Eukaryota</taxon>
        <taxon>Haptista</taxon>
        <taxon>Haptophyta</taxon>
        <taxon>Prymnesiophyceae</taxon>
        <taxon>Prymnesiales</taxon>
        <taxon>Prymnesiaceae</taxon>
        <taxon>Prymnesium</taxon>
    </lineage>
</organism>
<accession>A0AB34J6N0</accession>
<keyword evidence="1" id="KW-0732">Signal</keyword>
<evidence type="ECO:0000256" key="1">
    <source>
        <dbReference type="SAM" id="SignalP"/>
    </source>
</evidence>
<sequence length="422" mass="46008">MRAVLALLCLLVVVQGGLITALVWAHLAPPDAATLEVDAAGAATAPSLAAAAAAWPEEQRAAEVCGTQWQEAYAALHARLVEQATRRGSAERVRLAVFDCGGGQGGYADRLTGLMTVLLLAVLTDRALVVRWAGHEAAVRWAGVDATALLGHAAAARAGERRDFRWLQGNRLELAKLTDVPDLNEAWPERVLVFSSNRGFTQHLLRSHHHSQKRAERHLTTTNAQFGCLFNFLLRPTPRAMRPYAPLLLHLSDPATYIVGLHVRTGDAAFTHPDAARGEALYARHQFMFDFARQLAARQPLPYRILLLSDSVPLRQHAAEVEGAALLSPNSTVGHVARDPRALSNAVAEHWLYAASDAFVYSSHSGFPRTAAARALRTDRIFTCFHYEGPLFSEQQGKPRPARECSGPYTVFELGDRHAAGL</sequence>
<protein>
    <submittedName>
        <fullName evidence="2">Uncharacterized protein</fullName>
    </submittedName>
</protein>
<evidence type="ECO:0000313" key="3">
    <source>
        <dbReference type="Proteomes" id="UP001515480"/>
    </source>
</evidence>
<feature type="signal peptide" evidence="1">
    <location>
        <begin position="1"/>
        <end position="16"/>
    </location>
</feature>
<proteinExistence type="predicted"/>
<gene>
    <name evidence="2" type="ORF">AB1Y20_003594</name>
</gene>
<keyword evidence="3" id="KW-1185">Reference proteome</keyword>
<evidence type="ECO:0000313" key="2">
    <source>
        <dbReference type="EMBL" id="KAL1514495.1"/>
    </source>
</evidence>
<dbReference type="EMBL" id="JBGBPQ010000012">
    <property type="protein sequence ID" value="KAL1514495.1"/>
    <property type="molecule type" value="Genomic_DNA"/>
</dbReference>
<dbReference type="Proteomes" id="UP001515480">
    <property type="component" value="Unassembled WGS sequence"/>
</dbReference>
<feature type="chain" id="PRO_5044311281" evidence="1">
    <location>
        <begin position="17"/>
        <end position="422"/>
    </location>
</feature>
<reference evidence="2 3" key="1">
    <citation type="journal article" date="2024" name="Science">
        <title>Giant polyketide synthase enzymes in the biosynthesis of giant marine polyether toxins.</title>
        <authorList>
            <person name="Fallon T.R."/>
            <person name="Shende V.V."/>
            <person name="Wierzbicki I.H."/>
            <person name="Pendleton A.L."/>
            <person name="Watervoot N.F."/>
            <person name="Auber R.P."/>
            <person name="Gonzalez D.J."/>
            <person name="Wisecaver J.H."/>
            <person name="Moore B.S."/>
        </authorList>
    </citation>
    <scope>NUCLEOTIDE SEQUENCE [LARGE SCALE GENOMIC DNA]</scope>
    <source>
        <strain evidence="2 3">12B1</strain>
    </source>
</reference>
<comment type="caution">
    <text evidence="2">The sequence shown here is derived from an EMBL/GenBank/DDBJ whole genome shotgun (WGS) entry which is preliminary data.</text>
</comment>